<protein>
    <submittedName>
        <fullName evidence="2">Uncharacterized protein</fullName>
    </submittedName>
</protein>
<reference evidence="2" key="1">
    <citation type="journal article" date="2008" name="Nature">
        <title>The amphioxus genome and the evolution of the chordate karyotype.</title>
        <authorList>
            <consortium name="US DOE Joint Genome Institute (JGI-PGF)"/>
            <person name="Putnam N.H."/>
            <person name="Butts T."/>
            <person name="Ferrier D.E.K."/>
            <person name="Furlong R.F."/>
            <person name="Hellsten U."/>
            <person name="Kawashima T."/>
            <person name="Robinson-Rechavi M."/>
            <person name="Shoguchi E."/>
            <person name="Terry A."/>
            <person name="Yu J.-K."/>
            <person name="Benito-Gutierrez E.L."/>
            <person name="Dubchak I."/>
            <person name="Garcia-Fernandez J."/>
            <person name="Gibson-Brown J.J."/>
            <person name="Grigoriev I.V."/>
            <person name="Horton A.C."/>
            <person name="de Jong P.J."/>
            <person name="Jurka J."/>
            <person name="Kapitonov V.V."/>
            <person name="Kohara Y."/>
            <person name="Kuroki Y."/>
            <person name="Lindquist E."/>
            <person name="Lucas S."/>
            <person name="Osoegawa K."/>
            <person name="Pennacchio L.A."/>
            <person name="Salamov A.A."/>
            <person name="Satou Y."/>
            <person name="Sauka-Spengler T."/>
            <person name="Schmutz J."/>
            <person name="Shin-I T."/>
            <person name="Toyoda A."/>
            <person name="Bronner-Fraser M."/>
            <person name="Fujiyama A."/>
            <person name="Holland L.Z."/>
            <person name="Holland P.W.H."/>
            <person name="Satoh N."/>
            <person name="Rokhsar D.S."/>
        </authorList>
    </citation>
    <scope>NUCLEOTIDE SEQUENCE [LARGE SCALE GENOMIC DNA]</scope>
    <source>
        <strain evidence="2">S238N-H82</strain>
        <tissue evidence="2">Testes</tissue>
    </source>
</reference>
<feature type="region of interest" description="Disordered" evidence="1">
    <location>
        <begin position="1"/>
        <end position="22"/>
    </location>
</feature>
<evidence type="ECO:0000256" key="1">
    <source>
        <dbReference type="SAM" id="MobiDB-lite"/>
    </source>
</evidence>
<sequence>MDAFFPLQNSRKAHGAPGTRAHRLETQRQCGTGQQHKTGSTGNVQQLDKEISYVVMTSLQTILLLTLVCSVMFISTSHGLYHFRPEDRRDETLSDEIPAYDGLSDWDEMLLEKERPERDSTDWLTRLSDNSPPPLNLKDLVVGKSRRFWNTPMGSNNKGQPMALNLQTNSGRLPLGDLMKVGNKFPTFKKHFVIAVWFGVDSVKRTHGPADMADWWQFQADARGEAIKGLDVCLNRLPLKSLWFDVSHDAGDLKKIYNNLYSHKGHIFDLSEDEAWVIYRPLLS</sequence>
<gene>
    <name evidence="2" type="ORF">BRAFLDRAFT_85764</name>
</gene>
<dbReference type="InParanoid" id="C3YQ25"/>
<dbReference type="AlphaFoldDB" id="C3YQ25"/>
<dbReference type="EMBL" id="GG666539">
    <property type="protein sequence ID" value="EEN57663.1"/>
    <property type="molecule type" value="Genomic_DNA"/>
</dbReference>
<proteinExistence type="predicted"/>
<evidence type="ECO:0000313" key="2">
    <source>
        <dbReference type="EMBL" id="EEN57663.1"/>
    </source>
</evidence>
<name>C3YQ25_BRAFL</name>
<organism>
    <name type="scientific">Branchiostoma floridae</name>
    <name type="common">Florida lancelet</name>
    <name type="synonym">Amphioxus</name>
    <dbReference type="NCBI Taxonomy" id="7739"/>
    <lineage>
        <taxon>Eukaryota</taxon>
        <taxon>Metazoa</taxon>
        <taxon>Chordata</taxon>
        <taxon>Cephalochordata</taxon>
        <taxon>Leptocardii</taxon>
        <taxon>Amphioxiformes</taxon>
        <taxon>Branchiostomatidae</taxon>
        <taxon>Branchiostoma</taxon>
    </lineage>
</organism>
<accession>C3YQ25</accession>